<dbReference type="RefSeq" id="XP_004831043.1">
    <property type="nucleotide sequence ID" value="XM_004830986.1"/>
</dbReference>
<organism evidence="1 2">
    <name type="scientific">Theileria equi strain WA</name>
    <dbReference type="NCBI Taxonomy" id="1537102"/>
    <lineage>
        <taxon>Eukaryota</taxon>
        <taxon>Sar</taxon>
        <taxon>Alveolata</taxon>
        <taxon>Apicomplexa</taxon>
        <taxon>Aconoidasida</taxon>
        <taxon>Piroplasmida</taxon>
        <taxon>Theileriidae</taxon>
        <taxon>Theileria</taxon>
    </lineage>
</organism>
<evidence type="ECO:0000313" key="2">
    <source>
        <dbReference type="Proteomes" id="UP000031512"/>
    </source>
</evidence>
<dbReference type="KEGG" id="beq:BEWA_007860"/>
<name>L0B0L4_THEEQ</name>
<dbReference type="AlphaFoldDB" id="L0B0L4"/>
<dbReference type="OrthoDB" id="361113at2759"/>
<dbReference type="Proteomes" id="UP000031512">
    <property type="component" value="Chromosome 3"/>
</dbReference>
<keyword evidence="2" id="KW-1185">Reference proteome</keyword>
<reference evidence="1 2" key="1">
    <citation type="journal article" date="2012" name="BMC Genomics">
        <title>Comparative genomic analysis and phylogenetic position of Theileria equi.</title>
        <authorList>
            <person name="Kappmeyer L.S."/>
            <person name="Thiagarajan M."/>
            <person name="Herndon D.R."/>
            <person name="Ramsay J.D."/>
            <person name="Caler E."/>
            <person name="Djikeng A."/>
            <person name="Gillespie J.J."/>
            <person name="Lau A.O."/>
            <person name="Roalson E.H."/>
            <person name="Silva J.C."/>
            <person name="Silva M.G."/>
            <person name="Suarez C.E."/>
            <person name="Ueti M.W."/>
            <person name="Nene V.M."/>
            <person name="Mealey R.H."/>
            <person name="Knowles D.P."/>
            <person name="Brayton K.A."/>
        </authorList>
    </citation>
    <scope>NUCLEOTIDE SEQUENCE [LARGE SCALE GENOMIC DNA]</scope>
    <source>
        <strain evidence="1 2">WA</strain>
    </source>
</reference>
<dbReference type="EMBL" id="CP001670">
    <property type="protein sequence ID" value="AFZ81377.1"/>
    <property type="molecule type" value="Genomic_DNA"/>
</dbReference>
<gene>
    <name evidence="1" type="ORF">BEWA_007860</name>
</gene>
<dbReference type="VEuPathDB" id="PiroplasmaDB:BEWA_007860"/>
<proteinExistence type="predicted"/>
<dbReference type="GeneID" id="15804596"/>
<accession>L0B0L4</accession>
<protein>
    <submittedName>
        <fullName evidence="1">Uncharacterized protein</fullName>
    </submittedName>
</protein>
<sequence>MYNDSQIDPTFFEQLNKHISLNASTFVGIFKKNDIERRDRNFKLIDNCSDFSLSVESSYHSHLGCSNDFAIFTIAEQKTVKHHGDYKHTVDLVITIKCYYKNYKGLLSTFSFQVVVDYDVSKQGYFHHISVNSNGTILLIHSQTTCVVSRVPVRVSASSLLSDEKTTLQLLQGIKVVELDEGCNIVKAMFSCKHPNVFCLVSMESLDIAGNGNYSLAKLAHKNNFEIFNDYMELFGVIRMFDVESSIDTPILSMKLSEEMCRLGRETYDTPNRYERKRLKIPGAIVDLFWNENDTSHIGSLTLFVLSNYGLVFAYSPVIVDTHDNFNTKLKLVEKSLDLLEKGFIFDGNQTSMDTKSDVIRLLKSLYIRKNSVENVDVELFPTIVKLEIDTKRSVSYSNSSFESFTVLSTYPELIIIASTFDGSISVFKSSSLLVPQTSHFFNPNTFRNLHYIDSFDMLGNSCFKGSKISFIPISPSTCLLYSLYESFILTFSNVLKITPILKNTKVGDFLYYFSQPTMYLKPGENRAEYSRAENRNLFLLFPYYCYIRDYEILKYDSIIARTMNLDSNTSRIDEDDFVFRCPSIKSGSQVDINSYDNELLKKSSRVPEYVLSSYKKFSDSFNGLKICISDKAVFKQVSDFHHLLILFQKIIRFIRIISSADSDTLQNIKTGSNYGEMINKMRIVNEDIVNSIDLHFNNNFKLYSSMFEDLKTRINSARDLNQTIIIRHEGLIRLISRIRELQIINSSMISISNMITSVYLKHSSRLLEDMTRKANESRNFDNDSLKELISLFKYNIYKICR</sequence>
<dbReference type="eggNOG" id="ENOG502QXF2">
    <property type="taxonomic scope" value="Eukaryota"/>
</dbReference>
<evidence type="ECO:0000313" key="1">
    <source>
        <dbReference type="EMBL" id="AFZ81377.1"/>
    </source>
</evidence>